<evidence type="ECO:0000313" key="2">
    <source>
        <dbReference type="Proteomes" id="UP000749646"/>
    </source>
</evidence>
<keyword evidence="2" id="KW-1185">Reference proteome</keyword>
<evidence type="ECO:0000313" key="1">
    <source>
        <dbReference type="EMBL" id="KAF9953456.1"/>
    </source>
</evidence>
<dbReference type="AlphaFoldDB" id="A0A9P6LYY0"/>
<name>A0A9P6LYY0_9FUNG</name>
<accession>A0A9P6LYY0</accession>
<feature type="non-terminal residue" evidence="1">
    <location>
        <position position="70"/>
    </location>
</feature>
<proteinExistence type="predicted"/>
<protein>
    <submittedName>
        <fullName evidence="1">Uncharacterized protein</fullName>
    </submittedName>
</protein>
<reference evidence="1" key="1">
    <citation type="journal article" date="2020" name="Fungal Divers.">
        <title>Resolving the Mortierellaceae phylogeny through synthesis of multi-gene phylogenetics and phylogenomics.</title>
        <authorList>
            <person name="Vandepol N."/>
            <person name="Liber J."/>
            <person name="Desiro A."/>
            <person name="Na H."/>
            <person name="Kennedy M."/>
            <person name="Barry K."/>
            <person name="Grigoriev I.V."/>
            <person name="Miller A.N."/>
            <person name="O'Donnell K."/>
            <person name="Stajich J.E."/>
            <person name="Bonito G."/>
        </authorList>
    </citation>
    <scope>NUCLEOTIDE SEQUENCE</scope>
    <source>
        <strain evidence="1">MES-2147</strain>
    </source>
</reference>
<dbReference type="OrthoDB" id="432528at2759"/>
<sequence length="70" mass="7611">MSSTSYTSQFAILSLEDDFDTDDLSWYFLSGPIATAQAPGASSWDQRRFILGGNRNNVGKAPANVFDSTT</sequence>
<organism evidence="1 2">
    <name type="scientific">Modicella reniformis</name>
    <dbReference type="NCBI Taxonomy" id="1440133"/>
    <lineage>
        <taxon>Eukaryota</taxon>
        <taxon>Fungi</taxon>
        <taxon>Fungi incertae sedis</taxon>
        <taxon>Mucoromycota</taxon>
        <taxon>Mortierellomycotina</taxon>
        <taxon>Mortierellomycetes</taxon>
        <taxon>Mortierellales</taxon>
        <taxon>Mortierellaceae</taxon>
        <taxon>Modicella</taxon>
    </lineage>
</organism>
<dbReference type="EMBL" id="JAAAHW010006906">
    <property type="protein sequence ID" value="KAF9953456.1"/>
    <property type="molecule type" value="Genomic_DNA"/>
</dbReference>
<dbReference type="Proteomes" id="UP000749646">
    <property type="component" value="Unassembled WGS sequence"/>
</dbReference>
<comment type="caution">
    <text evidence="1">The sequence shown here is derived from an EMBL/GenBank/DDBJ whole genome shotgun (WGS) entry which is preliminary data.</text>
</comment>
<gene>
    <name evidence="1" type="ORF">BGZ65_004668</name>
</gene>